<proteinExistence type="predicted"/>
<organism evidence="1 2">
    <name type="scientific">Nitratireductor arenosus</name>
    <dbReference type="NCBI Taxonomy" id="2682096"/>
    <lineage>
        <taxon>Bacteria</taxon>
        <taxon>Pseudomonadati</taxon>
        <taxon>Pseudomonadota</taxon>
        <taxon>Alphaproteobacteria</taxon>
        <taxon>Hyphomicrobiales</taxon>
        <taxon>Phyllobacteriaceae</taxon>
        <taxon>Nitratireductor</taxon>
    </lineage>
</organism>
<gene>
    <name evidence="1" type="ORF">GN330_22630</name>
</gene>
<accession>A0A844QQ06</accession>
<dbReference type="Proteomes" id="UP000463224">
    <property type="component" value="Unassembled WGS sequence"/>
</dbReference>
<comment type="caution">
    <text evidence="1">The sequence shown here is derived from an EMBL/GenBank/DDBJ whole genome shotgun (WGS) entry which is preliminary data.</text>
</comment>
<dbReference type="GO" id="GO:0016740">
    <property type="term" value="F:transferase activity"/>
    <property type="evidence" value="ECO:0007669"/>
    <property type="project" value="UniProtKB-KW"/>
</dbReference>
<dbReference type="InterPro" id="IPR016181">
    <property type="entry name" value="Acyl_CoA_acyltransferase"/>
</dbReference>
<evidence type="ECO:0000313" key="2">
    <source>
        <dbReference type="Proteomes" id="UP000463224"/>
    </source>
</evidence>
<protein>
    <submittedName>
        <fullName evidence="1">N-acetyltransferase</fullName>
    </submittedName>
</protein>
<sequence>MDILWGGPRDPELNRALALWCAVQIGLPRPFEEPYTTMGVMKDGTVVGVVVFNNWQPEAGVIEMHSAATTPRWLTRPVLKAMFGYAFHQAGAQMVVTRVSERDSRLLRIFTAYGFDHVTIPRLRGREEGERIFFLTDDAWLSNRFNARERHPIASKKTVEDQYIG</sequence>
<keyword evidence="1" id="KW-0808">Transferase</keyword>
<dbReference type="SUPFAM" id="SSF55729">
    <property type="entry name" value="Acyl-CoA N-acyltransferases (Nat)"/>
    <property type="match status" value="1"/>
</dbReference>
<dbReference type="EMBL" id="WPHG01000010">
    <property type="protein sequence ID" value="MVB00051.1"/>
    <property type="molecule type" value="Genomic_DNA"/>
</dbReference>
<reference evidence="1 2" key="1">
    <citation type="submission" date="2019-12" db="EMBL/GenBank/DDBJ databases">
        <title>Nitratireductor arenosus sp. nov., Isolated from sea sand, Jeju island, South Korea.</title>
        <authorList>
            <person name="Kim W."/>
        </authorList>
    </citation>
    <scope>NUCLEOTIDE SEQUENCE [LARGE SCALE GENOMIC DNA]</scope>
    <source>
        <strain evidence="1 2">CAU 1489</strain>
    </source>
</reference>
<name>A0A844QQ06_9HYPH</name>
<keyword evidence="2" id="KW-1185">Reference proteome</keyword>
<dbReference type="AlphaFoldDB" id="A0A844QQ06"/>
<evidence type="ECO:0000313" key="1">
    <source>
        <dbReference type="EMBL" id="MVB00051.1"/>
    </source>
</evidence>
<dbReference type="Gene3D" id="3.40.630.30">
    <property type="match status" value="1"/>
</dbReference>